<sequence length="303" mass="33152">MRGLIGDSRAETTTSGVLATASDRCSEPVRMSRLSGSSRAGTTIPRVLRAPAATAVAETKMAGRLSAFFKNAWAKEPVLVASFTIGGLAIVLPPLSPYTKYAARINQVTPYNYPGEWGQSRTSRACVLGRVMVGRSFLGRDLRFCRAIWIFGGRCNLHAVNFTSCSFFALFLLWFQILFPFWVPISVAFWIFVFLRLKLSRSLSCFLISVGSFSQSPFCINLSLVSQVSTSASLTLTLLSYLSPGVPFPSLNVTDRPALLCGSLEMCWSQWPPPVSQCLSGMMATCPTYPVTPRTPRAQVWSG</sequence>
<dbReference type="Pfam" id="PF14987">
    <property type="entry name" value="NADHdh_A3"/>
    <property type="match status" value="1"/>
</dbReference>
<feature type="transmembrane region" description="Helical" evidence="18">
    <location>
        <begin position="167"/>
        <end position="195"/>
    </location>
</feature>
<dbReference type="Ensembl" id="ENSRFET00010014649.1">
    <property type="protein sequence ID" value="ENSRFEP00010013390.1"/>
    <property type="gene ID" value="ENSRFEG00010009065.1"/>
</dbReference>
<feature type="region of interest" description="Disordered" evidence="17">
    <location>
        <begin position="1"/>
        <end position="24"/>
    </location>
</feature>
<dbReference type="PANTHER" id="PTHR15221">
    <property type="entry name" value="NADH DEHYDROGENASE [UBIQUINONE] 1 ALPHA SUBCOMPLEX SUBUNIT 3"/>
    <property type="match status" value="1"/>
</dbReference>
<dbReference type="GeneTree" id="ENSGT00390000004322"/>
<evidence type="ECO:0000313" key="19">
    <source>
        <dbReference type="Ensembl" id="ENSRFEP00010013390.1"/>
    </source>
</evidence>
<dbReference type="PANTHER" id="PTHR15221:SF0">
    <property type="entry name" value="NADH DEHYDROGENASE [UBIQUINONE] 1 ALPHA SUBCOMPLEX SUBUNIT 3"/>
    <property type="match status" value="1"/>
</dbReference>
<evidence type="ECO:0000256" key="11">
    <source>
        <dbReference type="ARBA" id="ARBA00022989"/>
    </source>
</evidence>
<reference evidence="20" key="3">
    <citation type="submission" date="2018-12" db="EMBL/GenBank/DDBJ databases">
        <title>G10K-VGP greater horseshoe bat female genome, primary haplotype.</title>
        <authorList>
            <person name="Teeling E."/>
            <person name="Myers G."/>
            <person name="Vernes S."/>
            <person name="Pippel M."/>
            <person name="Winkler S."/>
            <person name="Fedrigo O."/>
            <person name="Rhie A."/>
            <person name="Koren S."/>
            <person name="Phillippy A."/>
            <person name="Lewin H."/>
            <person name="Damas J."/>
            <person name="Howe K."/>
            <person name="Mountcastle J."/>
            <person name="Jarvis E.D."/>
        </authorList>
    </citation>
    <scope>NUCLEOTIDE SEQUENCE [LARGE SCALE GENOMIC DNA]</scope>
</reference>
<dbReference type="AlphaFoldDB" id="A0A671EJX8"/>
<dbReference type="GO" id="GO:0005743">
    <property type="term" value="C:mitochondrial inner membrane"/>
    <property type="evidence" value="ECO:0007669"/>
    <property type="project" value="UniProtKB-SubCell"/>
</dbReference>
<evidence type="ECO:0000256" key="7">
    <source>
        <dbReference type="ARBA" id="ARBA00022660"/>
    </source>
</evidence>
<comment type="subcellular location">
    <subcellularLocation>
        <location evidence="2">Mitochondrion inner membrane</location>
        <topology evidence="2">Single-pass membrane protein</topology>
    </subcellularLocation>
</comment>
<evidence type="ECO:0000256" key="17">
    <source>
        <dbReference type="SAM" id="MobiDB-lite"/>
    </source>
</evidence>
<evidence type="ECO:0000256" key="6">
    <source>
        <dbReference type="ARBA" id="ARBA00022448"/>
    </source>
</evidence>
<evidence type="ECO:0000256" key="12">
    <source>
        <dbReference type="ARBA" id="ARBA00022990"/>
    </source>
</evidence>
<keyword evidence="13" id="KW-0496">Mitochondrion</keyword>
<keyword evidence="14 18" id="KW-0472">Membrane</keyword>
<comment type="function">
    <text evidence="1">Accessory subunit of the mitochondrial membrane respiratory chain NADH dehydrogenase (Complex I), that is believed not to be involved in catalysis. Complex I functions in the transfer of electrons from NADH to the respiratory chain. The immediate electron acceptor for the enzyme is believed to be ubiquinone.</text>
</comment>
<reference evidence="19 20" key="1">
    <citation type="journal article" date="2015" name="Annu Rev Anim Biosci">
        <title>The Genome 10K Project: a way forward.</title>
        <authorList>
            <person name="Koepfli K.P."/>
            <person name="Paten B."/>
            <person name="O'Brien S.J."/>
            <person name="Koepfli K.P."/>
            <person name="Paten B."/>
            <person name="Antunes A."/>
            <person name="Belov K."/>
            <person name="Bustamante C."/>
            <person name="Castoe T.A."/>
            <person name="Clawson H."/>
            <person name="Crawford A.J."/>
            <person name="Diekhans M."/>
            <person name="Distel D."/>
            <person name="Durbin R."/>
            <person name="Earl D."/>
            <person name="Fujita M.K."/>
            <person name="Gamble T."/>
            <person name="Georges A."/>
            <person name="Gemmell N."/>
            <person name="Gilbert M.T."/>
            <person name="Graves J.M."/>
            <person name="Green R.E."/>
            <person name="Hickey G."/>
            <person name="Jarvis E.D."/>
            <person name="Johnson W."/>
            <person name="Komissarov A."/>
            <person name="Korf I."/>
            <person name="Kuhn R."/>
            <person name="Larkin D.M."/>
            <person name="Lewin H."/>
            <person name="Lopez J.V."/>
            <person name="Ma J."/>
            <person name="Marques-Bonet T."/>
            <person name="Miller W."/>
            <person name="Murphy R."/>
            <person name="Pevzner P."/>
            <person name="Shapiro B."/>
            <person name="Steiner C."/>
            <person name="Tamazian G."/>
            <person name="Venkatesh B."/>
            <person name="Wang J."/>
            <person name="Wayne R."/>
            <person name="Wiley E."/>
            <person name="Yang H."/>
            <person name="Zhang G."/>
            <person name="Haussler D."/>
            <person name="Ryder O."/>
            <person name="O'Brien S.J."/>
        </authorList>
    </citation>
    <scope>NUCLEOTIDE SEQUENCE</scope>
</reference>
<reference evidence="19" key="4">
    <citation type="submission" date="2025-08" db="UniProtKB">
        <authorList>
            <consortium name="Ensembl"/>
        </authorList>
    </citation>
    <scope>IDENTIFICATION</scope>
</reference>
<evidence type="ECO:0000256" key="14">
    <source>
        <dbReference type="ARBA" id="ARBA00023136"/>
    </source>
</evidence>
<evidence type="ECO:0000313" key="20">
    <source>
        <dbReference type="Proteomes" id="UP000472240"/>
    </source>
</evidence>
<keyword evidence="9" id="KW-0999">Mitochondrion inner membrane</keyword>
<keyword evidence="7" id="KW-0679">Respiratory chain</keyword>
<keyword evidence="11 18" id="KW-1133">Transmembrane helix</keyword>
<evidence type="ECO:0000256" key="5">
    <source>
        <dbReference type="ARBA" id="ARBA00016391"/>
    </source>
</evidence>
<evidence type="ECO:0000256" key="13">
    <source>
        <dbReference type="ARBA" id="ARBA00023128"/>
    </source>
</evidence>
<keyword evidence="12" id="KW-0007">Acetylation</keyword>
<evidence type="ECO:0000256" key="4">
    <source>
        <dbReference type="ARBA" id="ARBA00011533"/>
    </source>
</evidence>
<keyword evidence="6" id="KW-0813">Transport</keyword>
<evidence type="ECO:0000256" key="10">
    <source>
        <dbReference type="ARBA" id="ARBA00022982"/>
    </source>
</evidence>
<evidence type="ECO:0000256" key="8">
    <source>
        <dbReference type="ARBA" id="ARBA00022692"/>
    </source>
</evidence>
<keyword evidence="20" id="KW-1185">Reference proteome</keyword>
<organism evidence="19 20">
    <name type="scientific">Rhinolophus ferrumequinum</name>
    <name type="common">Greater horseshoe bat</name>
    <dbReference type="NCBI Taxonomy" id="59479"/>
    <lineage>
        <taxon>Eukaryota</taxon>
        <taxon>Metazoa</taxon>
        <taxon>Chordata</taxon>
        <taxon>Craniata</taxon>
        <taxon>Vertebrata</taxon>
        <taxon>Euteleostomi</taxon>
        <taxon>Mammalia</taxon>
        <taxon>Eutheria</taxon>
        <taxon>Laurasiatheria</taxon>
        <taxon>Chiroptera</taxon>
        <taxon>Yinpterochiroptera</taxon>
        <taxon>Rhinolophoidea</taxon>
        <taxon>Rhinolophidae</taxon>
        <taxon>Rhinolophinae</taxon>
        <taxon>Rhinolophus</taxon>
    </lineage>
</organism>
<evidence type="ECO:0000256" key="1">
    <source>
        <dbReference type="ARBA" id="ARBA00003195"/>
    </source>
</evidence>
<dbReference type="Proteomes" id="UP000472240">
    <property type="component" value="Chromosome 15"/>
</dbReference>
<evidence type="ECO:0000256" key="9">
    <source>
        <dbReference type="ARBA" id="ARBA00022792"/>
    </source>
</evidence>
<dbReference type="InterPro" id="IPR026626">
    <property type="entry name" value="NDUFA3"/>
</dbReference>
<comment type="subunit">
    <text evidence="4">Complex I is composed of 45 different subunits.</text>
</comment>
<evidence type="ECO:0000256" key="16">
    <source>
        <dbReference type="ARBA" id="ARBA00032035"/>
    </source>
</evidence>
<comment type="similarity">
    <text evidence="3">Belongs to the complex I NDUFA3 subunit family.</text>
</comment>
<reference evidence="19" key="5">
    <citation type="submission" date="2025-09" db="UniProtKB">
        <authorList>
            <consortium name="Ensembl"/>
        </authorList>
    </citation>
    <scope>IDENTIFICATION</scope>
</reference>
<dbReference type="InParanoid" id="A0A671EJX8"/>
<proteinExistence type="inferred from homology"/>
<dbReference type="GO" id="GO:0045271">
    <property type="term" value="C:respiratory chain complex I"/>
    <property type="evidence" value="ECO:0007669"/>
    <property type="project" value="InterPro"/>
</dbReference>
<keyword evidence="10" id="KW-0249">Electron transport</keyword>
<evidence type="ECO:0000256" key="3">
    <source>
        <dbReference type="ARBA" id="ARBA00008253"/>
    </source>
</evidence>
<evidence type="ECO:0000256" key="18">
    <source>
        <dbReference type="SAM" id="Phobius"/>
    </source>
</evidence>
<keyword evidence="8 18" id="KW-0812">Transmembrane</keyword>
<reference evidence="19 20" key="2">
    <citation type="journal article" date="2018" name="Annu Rev Anim Biosci">
        <title>Bat Biology, Genomes, and the Bat1K Project: To Generate Chromosome-Level Genomes for All Living Bat Species.</title>
        <authorList>
            <person name="Teeling E.C."/>
            <person name="Vernes S.C."/>
            <person name="Davalos L.M."/>
            <person name="Ray D.A."/>
            <person name="Gilbert M.T.P."/>
            <person name="Myers E."/>
        </authorList>
    </citation>
    <scope>NUCLEOTIDE SEQUENCE</scope>
</reference>
<evidence type="ECO:0000256" key="2">
    <source>
        <dbReference type="ARBA" id="ARBA00004434"/>
    </source>
</evidence>
<protein>
    <recommendedName>
        <fullName evidence="5">NADH dehydrogenase [ubiquinone] 1 alpha subcomplex subunit 3</fullName>
    </recommendedName>
    <alternativeName>
        <fullName evidence="15">Complex I-B9</fullName>
    </alternativeName>
    <alternativeName>
        <fullName evidence="16">NADH-ubiquinone oxidoreductase B9 subunit</fullName>
    </alternativeName>
</protein>
<evidence type="ECO:0000256" key="15">
    <source>
        <dbReference type="ARBA" id="ARBA00031425"/>
    </source>
</evidence>
<name>A0A671EJX8_RHIFE</name>
<accession>A0A671EJX8</accession>